<protein>
    <submittedName>
        <fullName evidence="2">Uncharacterized protein</fullName>
    </submittedName>
</protein>
<feature type="compositionally biased region" description="Polar residues" evidence="1">
    <location>
        <begin position="332"/>
        <end position="357"/>
    </location>
</feature>
<comment type="caution">
    <text evidence="2">The sequence shown here is derived from an EMBL/GenBank/DDBJ whole genome shotgun (WGS) entry which is preliminary data.</text>
</comment>
<keyword evidence="3" id="KW-1185">Reference proteome</keyword>
<name>A0AAW0FK74_9APHY</name>
<feature type="compositionally biased region" description="Basic and acidic residues" evidence="1">
    <location>
        <begin position="295"/>
        <end position="307"/>
    </location>
</feature>
<dbReference type="Proteomes" id="UP001385951">
    <property type="component" value="Unassembled WGS sequence"/>
</dbReference>
<feature type="region of interest" description="Disordered" evidence="1">
    <location>
        <begin position="217"/>
        <end position="578"/>
    </location>
</feature>
<feature type="compositionally biased region" description="Low complexity" evidence="1">
    <location>
        <begin position="308"/>
        <end position="318"/>
    </location>
</feature>
<evidence type="ECO:0000256" key="1">
    <source>
        <dbReference type="SAM" id="MobiDB-lite"/>
    </source>
</evidence>
<sequence length="578" mass="62459">MSGAVIVERSDIHKSCISIEAVVNILNDYCEAANAIVTIQKKLAKALRESASAKGTTEIAANAFNASATIFESLVEVDSKFVKFADRECDNISAEVKKWFKKLAKEEKAHDQRMATANAKIKQAGQLYEKKAKKNPRDVQEEHTRYITLLSSLGPEVAQDKHNHSVNVTKRHIETLYSLASSLSRVADGEWLRTCEGVRRFGPTIGQLGQWRSLCEGGWTGPVPQDLPVTQPEPDPRPQEMQNLAPPLKEQLSQQSDTPELLERPAPEYTSRGATPTGTMKAPPNYTSQTASEGGSEKDDNVKDRSRSATSLPSLASFPSPPTHFPLPPTAASVSSHDSIPTSNGEGSRPPQEQSLEPNPVPDVPKAISSPIVLAEKPASSTEFDPTPSSSKKALEDQQPAVSLTSDARPSSSNAASSRNLTRSIGENVSSSNSATDSTPGSASGSRTQQRPPSQPVTQEDHSDAEFGVRKPLDVAQQSATLPATKVVDRDDTGRSTGSVVANLRDKYSRSSGPPSPGPKEVPRLPLSVSNLAHRYESSSNHSNSSQLNMPRSPTEERRRVSSDLHVRPSNIQHRSIL</sequence>
<proteinExistence type="predicted"/>
<evidence type="ECO:0000313" key="3">
    <source>
        <dbReference type="Proteomes" id="UP001385951"/>
    </source>
</evidence>
<feature type="compositionally biased region" description="Low complexity" evidence="1">
    <location>
        <begin position="406"/>
        <end position="424"/>
    </location>
</feature>
<dbReference type="AlphaFoldDB" id="A0AAW0FK74"/>
<accession>A0AAW0FK74</accession>
<evidence type="ECO:0000313" key="2">
    <source>
        <dbReference type="EMBL" id="KAK7678579.1"/>
    </source>
</evidence>
<feature type="compositionally biased region" description="Basic and acidic residues" evidence="1">
    <location>
        <begin position="554"/>
        <end position="567"/>
    </location>
</feature>
<gene>
    <name evidence="2" type="ORF">QCA50_018451</name>
</gene>
<feature type="compositionally biased region" description="Polar residues" evidence="1">
    <location>
        <begin position="425"/>
        <end position="458"/>
    </location>
</feature>
<reference evidence="2 3" key="1">
    <citation type="submission" date="2022-09" db="EMBL/GenBank/DDBJ databases">
        <authorList>
            <person name="Palmer J.M."/>
        </authorList>
    </citation>
    <scope>NUCLEOTIDE SEQUENCE [LARGE SCALE GENOMIC DNA]</scope>
    <source>
        <strain evidence="2 3">DSM 7382</strain>
    </source>
</reference>
<feature type="compositionally biased region" description="Basic and acidic residues" evidence="1">
    <location>
        <begin position="459"/>
        <end position="473"/>
    </location>
</feature>
<feature type="compositionally biased region" description="Polar residues" evidence="1">
    <location>
        <begin position="379"/>
        <end position="392"/>
    </location>
</feature>
<feature type="compositionally biased region" description="Pro residues" evidence="1">
    <location>
        <begin position="319"/>
        <end position="329"/>
    </location>
</feature>
<organism evidence="2 3">
    <name type="scientific">Cerrena zonata</name>
    <dbReference type="NCBI Taxonomy" id="2478898"/>
    <lineage>
        <taxon>Eukaryota</taxon>
        <taxon>Fungi</taxon>
        <taxon>Dikarya</taxon>
        <taxon>Basidiomycota</taxon>
        <taxon>Agaricomycotina</taxon>
        <taxon>Agaricomycetes</taxon>
        <taxon>Polyporales</taxon>
        <taxon>Cerrenaceae</taxon>
        <taxon>Cerrena</taxon>
    </lineage>
</organism>
<dbReference type="EMBL" id="JASBNA010000070">
    <property type="protein sequence ID" value="KAK7678579.1"/>
    <property type="molecule type" value="Genomic_DNA"/>
</dbReference>